<keyword evidence="4 8" id="KW-0378">Hydrolase</keyword>
<evidence type="ECO:0000313" key="9">
    <source>
        <dbReference type="Proteomes" id="UP001154240"/>
    </source>
</evidence>
<dbReference type="InterPro" id="IPR024195">
    <property type="entry name" value="NUDIX_hydrolase_YfcD_pred"/>
</dbReference>
<comment type="similarity">
    <text evidence="2">Belongs to the Nudix hydrolase family.</text>
</comment>
<dbReference type="Proteomes" id="UP001154240">
    <property type="component" value="Unassembled WGS sequence"/>
</dbReference>
<dbReference type="RefSeq" id="WP_307632472.1">
    <property type="nucleotide sequence ID" value="NZ_JAPHEH010000001.1"/>
</dbReference>
<dbReference type="SUPFAM" id="SSF55811">
    <property type="entry name" value="Nudix"/>
    <property type="match status" value="1"/>
</dbReference>
<dbReference type="InterPro" id="IPR015797">
    <property type="entry name" value="NUDIX_hydrolase-like_dom_sf"/>
</dbReference>
<feature type="binding site" evidence="6">
    <location>
        <position position="88"/>
    </location>
    <ligand>
        <name>Mg(2+)</name>
        <dbReference type="ChEBI" id="CHEBI:18420"/>
    </ligand>
</feature>
<keyword evidence="9" id="KW-1185">Reference proteome</keyword>
<sequence length="165" mass="18616">MNPGDEIVLIVDELNHEVAHVPRRVMREGGLIHRACYILVFNRKQEIFVQKRTMSKDIYPGYLDVATGGVVLAGESYEQSAKRELAEELGVHKVGLTSHFDFYHEADNNRVWGRVFSCLAEGPFVLQPEEVEDGFFLGMDELQSLAAAAQFTPDGLMVLKRFMAE</sequence>
<reference evidence="8" key="2">
    <citation type="submission" date="2022-10" db="EMBL/GenBank/DDBJ databases">
        <authorList>
            <person name="Aronson H.S."/>
        </authorList>
    </citation>
    <scope>NUCLEOTIDE SEQUENCE</scope>
    <source>
        <strain evidence="8">RS19-109</strain>
    </source>
</reference>
<dbReference type="EMBL" id="JAPHEH010000001">
    <property type="protein sequence ID" value="MDG4475499.1"/>
    <property type="molecule type" value="Genomic_DNA"/>
</dbReference>
<dbReference type="AlphaFoldDB" id="A0A9X4MDB7"/>
<gene>
    <name evidence="8" type="primary">yfcD</name>
    <name evidence="8" type="ORF">OLX77_04915</name>
</gene>
<evidence type="ECO:0000256" key="3">
    <source>
        <dbReference type="ARBA" id="ARBA00022723"/>
    </source>
</evidence>
<dbReference type="PROSITE" id="PS51462">
    <property type="entry name" value="NUDIX"/>
    <property type="match status" value="1"/>
</dbReference>
<dbReference type="PIRSF" id="PIRSF017340">
    <property type="entry name" value="Nudix_hydro"/>
    <property type="match status" value="1"/>
</dbReference>
<evidence type="ECO:0000256" key="1">
    <source>
        <dbReference type="ARBA" id="ARBA00001946"/>
    </source>
</evidence>
<dbReference type="Pfam" id="PF00293">
    <property type="entry name" value="NUDIX"/>
    <property type="match status" value="1"/>
</dbReference>
<evidence type="ECO:0000256" key="4">
    <source>
        <dbReference type="ARBA" id="ARBA00022801"/>
    </source>
</evidence>
<organism evidence="8 9">
    <name type="scientific">Thiovibrio frasassiensis</name>
    <dbReference type="NCBI Taxonomy" id="2984131"/>
    <lineage>
        <taxon>Bacteria</taxon>
        <taxon>Pseudomonadati</taxon>
        <taxon>Thermodesulfobacteriota</taxon>
        <taxon>Desulfobulbia</taxon>
        <taxon>Desulfobulbales</taxon>
        <taxon>Thiovibrionaceae</taxon>
        <taxon>Thiovibrio</taxon>
    </lineage>
</organism>
<evidence type="ECO:0000259" key="7">
    <source>
        <dbReference type="PROSITE" id="PS51462"/>
    </source>
</evidence>
<dbReference type="InterPro" id="IPR000086">
    <property type="entry name" value="NUDIX_hydrolase_dom"/>
</dbReference>
<evidence type="ECO:0000256" key="6">
    <source>
        <dbReference type="PIRSR" id="PIRSR017340-1"/>
    </source>
</evidence>
<evidence type="ECO:0000313" key="8">
    <source>
        <dbReference type="EMBL" id="MDG4475499.1"/>
    </source>
</evidence>
<dbReference type="NCBIfam" id="NF011922">
    <property type="entry name" value="PRK15393.1"/>
    <property type="match status" value="1"/>
</dbReference>
<proteinExistence type="inferred from homology"/>
<dbReference type="CDD" id="cd04697">
    <property type="entry name" value="NUDIX_Hydrolase"/>
    <property type="match status" value="1"/>
</dbReference>
<feature type="binding site" evidence="6">
    <location>
        <position position="84"/>
    </location>
    <ligand>
        <name>Mg(2+)</name>
        <dbReference type="ChEBI" id="CHEBI:18420"/>
    </ligand>
</feature>
<name>A0A9X4MDB7_9BACT</name>
<protein>
    <submittedName>
        <fullName evidence="8">NUDIX hydrolase YfcD</fullName>
    </submittedName>
</protein>
<dbReference type="Gene3D" id="3.90.79.10">
    <property type="entry name" value="Nucleoside Triphosphate Pyrophosphohydrolase"/>
    <property type="match status" value="1"/>
</dbReference>
<evidence type="ECO:0000256" key="5">
    <source>
        <dbReference type="ARBA" id="ARBA00022842"/>
    </source>
</evidence>
<evidence type="ECO:0000256" key="2">
    <source>
        <dbReference type="ARBA" id="ARBA00005582"/>
    </source>
</evidence>
<keyword evidence="3 6" id="KW-0479">Metal-binding</keyword>
<feature type="domain" description="Nudix hydrolase" evidence="7">
    <location>
        <begin position="31"/>
        <end position="159"/>
    </location>
</feature>
<keyword evidence="5 6" id="KW-0460">Magnesium</keyword>
<accession>A0A9X4MDB7</accession>
<dbReference type="GO" id="GO:0016817">
    <property type="term" value="F:hydrolase activity, acting on acid anhydrides"/>
    <property type="evidence" value="ECO:0007669"/>
    <property type="project" value="InterPro"/>
</dbReference>
<reference evidence="8" key="1">
    <citation type="journal article" date="2022" name="bioRxiv">
        <title>Thiovibrio frasassiensisgen. nov., sp. nov., an autotrophic, elemental sulfur disproportionating bacterium isolated from sulfidic karst sediment, and proposal of Thiovibrionaceae fam. nov.</title>
        <authorList>
            <person name="Aronson H."/>
            <person name="Thomas C."/>
            <person name="Bhattacharyya M."/>
            <person name="Eckstein S."/>
            <person name="Jensen S."/>
            <person name="Barco R."/>
            <person name="Macalady J."/>
            <person name="Amend J."/>
        </authorList>
    </citation>
    <scope>NUCLEOTIDE SEQUENCE</scope>
    <source>
        <strain evidence="8">RS19-109</strain>
    </source>
</reference>
<dbReference type="PANTHER" id="PTHR10885:SF0">
    <property type="entry name" value="ISOPENTENYL-DIPHOSPHATE DELTA-ISOMERASE"/>
    <property type="match status" value="1"/>
</dbReference>
<dbReference type="PANTHER" id="PTHR10885">
    <property type="entry name" value="ISOPENTENYL-DIPHOSPHATE DELTA-ISOMERASE"/>
    <property type="match status" value="1"/>
</dbReference>
<comment type="cofactor">
    <cofactor evidence="1">
        <name>Mg(2+)</name>
        <dbReference type="ChEBI" id="CHEBI:18420"/>
    </cofactor>
</comment>
<dbReference type="GO" id="GO:0046872">
    <property type="term" value="F:metal ion binding"/>
    <property type="evidence" value="ECO:0007669"/>
    <property type="project" value="UniProtKB-KW"/>
</dbReference>
<comment type="caution">
    <text evidence="8">The sequence shown here is derived from an EMBL/GenBank/DDBJ whole genome shotgun (WGS) entry which is preliminary data.</text>
</comment>